<name>A0A9P4VLP7_9PEZI</name>
<dbReference type="AlphaFoldDB" id="A0A9P4VLP7"/>
<dbReference type="EMBL" id="MU006120">
    <property type="protein sequence ID" value="KAF2834375.1"/>
    <property type="molecule type" value="Genomic_DNA"/>
</dbReference>
<organism evidence="1 2">
    <name type="scientific">Patellaria atrata CBS 101060</name>
    <dbReference type="NCBI Taxonomy" id="1346257"/>
    <lineage>
        <taxon>Eukaryota</taxon>
        <taxon>Fungi</taxon>
        <taxon>Dikarya</taxon>
        <taxon>Ascomycota</taxon>
        <taxon>Pezizomycotina</taxon>
        <taxon>Dothideomycetes</taxon>
        <taxon>Dothideomycetes incertae sedis</taxon>
        <taxon>Patellariales</taxon>
        <taxon>Patellariaceae</taxon>
        <taxon>Patellaria</taxon>
    </lineage>
</organism>
<sequence length="457" mass="49883">MSPSTISQPFRVASLDNLVIGQSIKPLANGSNGPTMTSSSDWSLPAGLYTVRQVVEGLAPLLEAVVHQLGPDPPEDPPARDMLLDSLASNLNIGTRESALSISTSDLGRKEVADQAVKIGKKLVEYASETREVQYVNDYAIRSPCEGHLLKPDVARLMFGPRSLAHLMQVYNEYLHQMVLLRDALIPFENFEDVMIPIPGKNSRELGLRFTEQTRTSFLAELMTKQLTQYGLFRAATSLVAPELGTSRGIAFQYPQGLVLPSFIAGGNACRLFRYLPATLVDNKDLVAFISEISDYYSAPRSEIAISSEKLEHIPDAQNSWSASPNEAILHMEFADGREMTVDLGQIGRGWRYAYRPSQYPSERAKSTIGRPIHLYSAVDVLTCSGSGLLVSKEGGIHLIPVASSLTSLALLGRIYPENVVILEPHEMLTDAESTGKGLPGASKFVIQHKEAKGIAC</sequence>
<gene>
    <name evidence="1" type="ORF">M501DRAFT_1009697</name>
</gene>
<evidence type="ECO:0000313" key="2">
    <source>
        <dbReference type="Proteomes" id="UP000799429"/>
    </source>
</evidence>
<dbReference type="OrthoDB" id="3590765at2759"/>
<protein>
    <submittedName>
        <fullName evidence="1">Uncharacterized protein</fullName>
    </submittedName>
</protein>
<keyword evidence="2" id="KW-1185">Reference proteome</keyword>
<evidence type="ECO:0000313" key="1">
    <source>
        <dbReference type="EMBL" id="KAF2834375.1"/>
    </source>
</evidence>
<dbReference type="Proteomes" id="UP000799429">
    <property type="component" value="Unassembled WGS sequence"/>
</dbReference>
<comment type="caution">
    <text evidence="1">The sequence shown here is derived from an EMBL/GenBank/DDBJ whole genome shotgun (WGS) entry which is preliminary data.</text>
</comment>
<proteinExistence type="predicted"/>
<reference evidence="1" key="1">
    <citation type="journal article" date="2020" name="Stud. Mycol.">
        <title>101 Dothideomycetes genomes: a test case for predicting lifestyles and emergence of pathogens.</title>
        <authorList>
            <person name="Haridas S."/>
            <person name="Albert R."/>
            <person name="Binder M."/>
            <person name="Bloem J."/>
            <person name="Labutti K."/>
            <person name="Salamov A."/>
            <person name="Andreopoulos B."/>
            <person name="Baker S."/>
            <person name="Barry K."/>
            <person name="Bills G."/>
            <person name="Bluhm B."/>
            <person name="Cannon C."/>
            <person name="Castanera R."/>
            <person name="Culley D."/>
            <person name="Daum C."/>
            <person name="Ezra D."/>
            <person name="Gonzalez J."/>
            <person name="Henrissat B."/>
            <person name="Kuo A."/>
            <person name="Liang C."/>
            <person name="Lipzen A."/>
            <person name="Lutzoni F."/>
            <person name="Magnuson J."/>
            <person name="Mondo S."/>
            <person name="Nolan M."/>
            <person name="Ohm R."/>
            <person name="Pangilinan J."/>
            <person name="Park H.-J."/>
            <person name="Ramirez L."/>
            <person name="Alfaro M."/>
            <person name="Sun H."/>
            <person name="Tritt A."/>
            <person name="Yoshinaga Y."/>
            <person name="Zwiers L.-H."/>
            <person name="Turgeon B."/>
            <person name="Goodwin S."/>
            <person name="Spatafora J."/>
            <person name="Crous P."/>
            <person name="Grigoriev I."/>
        </authorList>
    </citation>
    <scope>NUCLEOTIDE SEQUENCE</scope>
    <source>
        <strain evidence="1">CBS 101060</strain>
    </source>
</reference>
<accession>A0A9P4VLP7</accession>